<reference evidence="1" key="1">
    <citation type="submission" date="2021-10" db="EMBL/GenBank/DDBJ databases">
        <title>Tropical sea cucumber genome reveals ecological adaptation and Cuvierian tubules defense mechanism.</title>
        <authorList>
            <person name="Chen T."/>
        </authorList>
    </citation>
    <scope>NUCLEOTIDE SEQUENCE</scope>
    <source>
        <strain evidence="1">Nanhai2018</strain>
        <tissue evidence="1">Muscle</tissue>
    </source>
</reference>
<organism evidence="1 2">
    <name type="scientific">Holothuria leucospilota</name>
    <name type="common">Black long sea cucumber</name>
    <name type="synonym">Mertensiothuria leucospilota</name>
    <dbReference type="NCBI Taxonomy" id="206669"/>
    <lineage>
        <taxon>Eukaryota</taxon>
        <taxon>Metazoa</taxon>
        <taxon>Echinodermata</taxon>
        <taxon>Eleutherozoa</taxon>
        <taxon>Echinozoa</taxon>
        <taxon>Holothuroidea</taxon>
        <taxon>Aspidochirotacea</taxon>
        <taxon>Aspidochirotida</taxon>
        <taxon>Holothuriidae</taxon>
        <taxon>Holothuria</taxon>
    </lineage>
</organism>
<evidence type="ECO:0000313" key="2">
    <source>
        <dbReference type="Proteomes" id="UP001152320"/>
    </source>
</evidence>
<accession>A0A9Q1CJN3</accession>
<dbReference type="EMBL" id="JAIZAY010000003">
    <property type="protein sequence ID" value="KAJ8045935.1"/>
    <property type="molecule type" value="Genomic_DNA"/>
</dbReference>
<dbReference type="Pfam" id="PF15874">
    <property type="entry name" value="Il2rg"/>
    <property type="match status" value="1"/>
</dbReference>
<gene>
    <name evidence="1" type="ORF">HOLleu_09056</name>
</gene>
<dbReference type="PANTHER" id="PTHR33887">
    <property type="entry name" value="PB1 DOMAIN-CONTAINING PROTEIN"/>
    <property type="match status" value="1"/>
</dbReference>
<protein>
    <submittedName>
        <fullName evidence="1">Uncharacterized protein</fullName>
    </submittedName>
</protein>
<evidence type="ECO:0000313" key="1">
    <source>
        <dbReference type="EMBL" id="KAJ8045935.1"/>
    </source>
</evidence>
<dbReference type="OrthoDB" id="2109241at2759"/>
<dbReference type="AlphaFoldDB" id="A0A9Q1CJN3"/>
<name>A0A9Q1CJN3_HOLLE</name>
<comment type="caution">
    <text evidence="1">The sequence shown here is derived from an EMBL/GenBank/DDBJ whole genome shotgun (WGS) entry which is preliminary data.</text>
</comment>
<keyword evidence="2" id="KW-1185">Reference proteome</keyword>
<dbReference type="Proteomes" id="UP001152320">
    <property type="component" value="Chromosome 3"/>
</dbReference>
<sequence>MFIYVRFGRDETALCNPQCKVINLLDHLQTRTQVQGSVVLLDLADNTGLIKDLQSHRDEDADKYLHHLQTYILIGKKLPQSEFNDEASSRCDSARDIDSLRGDTPHSLTPREDIITIKSKSPLVIDSKPKRREESILNDYIVLLENLEEIFPYFRLRLSEDGRSRRSRIRGIQQAGRLVMHQKKTKAKRTKTKSGE</sequence>
<dbReference type="InterPro" id="IPR039471">
    <property type="entry name" value="CXorf65-like"/>
</dbReference>
<proteinExistence type="predicted"/>
<dbReference type="PANTHER" id="PTHR33887:SF5">
    <property type="entry name" value="PB1 DOMAIN-CONTAINING PROTEIN"/>
    <property type="match status" value="1"/>
</dbReference>